<dbReference type="SUPFAM" id="SSF46894">
    <property type="entry name" value="C-terminal effector domain of the bipartite response regulators"/>
    <property type="match status" value="1"/>
</dbReference>
<dbReference type="Gene3D" id="1.10.10.10">
    <property type="entry name" value="Winged helix-like DNA-binding domain superfamily/Winged helix DNA-binding domain"/>
    <property type="match status" value="1"/>
</dbReference>
<sequence>MGTHVMAVLGLSVLEEEIYRHLLRNPHTAVDDLHILLRADPDETRRALDRLRDLRLVEGDDQHAVAAAPDTVVPRLAEDRLELLHREMRDLTRTRSILESLARDCPANDPTGPAPGIERIEDLKTVRDRIDDLAFFARTEVLAAEPYAALSPENIAHARPLDMRCLRRGVRIRNLVRRTAVEDPTTATYLRELVSAGARIRVAEDFSELILVYDRHTALVPVDPADTSRGALCARESGLVDNIITLFERLWDAAEDFPVATEGSPEDPVDLSATQREVLCCMCTVGKDETGARQVGVSLRTYRRHIAELMQLLGAENRAHAALLARERGWI</sequence>
<gene>
    <name evidence="2" type="ORF">FNQ90_18840</name>
</gene>
<accession>A0A7W3TG01</accession>
<evidence type="ECO:0000259" key="1">
    <source>
        <dbReference type="PROSITE" id="PS50043"/>
    </source>
</evidence>
<feature type="domain" description="HTH luxR-type" evidence="1">
    <location>
        <begin position="264"/>
        <end position="329"/>
    </location>
</feature>
<dbReference type="InterPro" id="IPR051797">
    <property type="entry name" value="TrmB-like"/>
</dbReference>
<dbReference type="Proteomes" id="UP000538929">
    <property type="component" value="Unassembled WGS sequence"/>
</dbReference>
<dbReference type="GO" id="GO:0003677">
    <property type="term" value="F:DNA binding"/>
    <property type="evidence" value="ECO:0007669"/>
    <property type="project" value="InterPro"/>
</dbReference>
<reference evidence="3" key="1">
    <citation type="submission" date="2019-10" db="EMBL/GenBank/DDBJ databases">
        <title>Streptomyces sp. nov., a novel actinobacterium isolated from alkaline environment.</title>
        <authorList>
            <person name="Golinska P."/>
        </authorList>
    </citation>
    <scope>NUCLEOTIDE SEQUENCE [LARGE SCALE GENOMIC DNA]</scope>
    <source>
        <strain evidence="3">DSM 42118</strain>
    </source>
</reference>
<evidence type="ECO:0000313" key="3">
    <source>
        <dbReference type="Proteomes" id="UP000538929"/>
    </source>
</evidence>
<name>A0A7W3TG01_9ACTN</name>
<dbReference type="PROSITE" id="PS50043">
    <property type="entry name" value="HTH_LUXR_2"/>
    <property type="match status" value="1"/>
</dbReference>
<organism evidence="2 3">
    <name type="scientific">Streptomyces alkaliphilus</name>
    <dbReference type="NCBI Taxonomy" id="1472722"/>
    <lineage>
        <taxon>Bacteria</taxon>
        <taxon>Bacillati</taxon>
        <taxon>Actinomycetota</taxon>
        <taxon>Actinomycetes</taxon>
        <taxon>Kitasatosporales</taxon>
        <taxon>Streptomycetaceae</taxon>
        <taxon>Streptomyces</taxon>
    </lineage>
</organism>
<comment type="caution">
    <text evidence="2">The sequence shown here is derived from an EMBL/GenBank/DDBJ whole genome shotgun (WGS) entry which is preliminary data.</text>
</comment>
<keyword evidence="3" id="KW-1185">Reference proteome</keyword>
<dbReference type="SMART" id="SM00421">
    <property type="entry name" value="HTH_LUXR"/>
    <property type="match status" value="1"/>
</dbReference>
<protein>
    <submittedName>
        <fullName evidence="2">Helix-turn-helix transcriptional regulator</fullName>
    </submittedName>
</protein>
<dbReference type="GO" id="GO:0006355">
    <property type="term" value="P:regulation of DNA-templated transcription"/>
    <property type="evidence" value="ECO:0007669"/>
    <property type="project" value="InterPro"/>
</dbReference>
<evidence type="ECO:0000313" key="2">
    <source>
        <dbReference type="EMBL" id="MBB0246106.1"/>
    </source>
</evidence>
<dbReference type="PANTHER" id="PTHR34293:SF1">
    <property type="entry name" value="HTH-TYPE TRANSCRIPTIONAL REGULATOR TRMBL2"/>
    <property type="match status" value="1"/>
</dbReference>
<dbReference type="InterPro" id="IPR016032">
    <property type="entry name" value="Sig_transdc_resp-reg_C-effctor"/>
</dbReference>
<dbReference type="InterPro" id="IPR036388">
    <property type="entry name" value="WH-like_DNA-bd_sf"/>
</dbReference>
<dbReference type="EMBL" id="VKHT01000735">
    <property type="protein sequence ID" value="MBB0246106.1"/>
    <property type="molecule type" value="Genomic_DNA"/>
</dbReference>
<proteinExistence type="predicted"/>
<dbReference type="PANTHER" id="PTHR34293">
    <property type="entry name" value="HTH-TYPE TRANSCRIPTIONAL REGULATOR TRMBL2"/>
    <property type="match status" value="1"/>
</dbReference>
<dbReference type="AlphaFoldDB" id="A0A7W3TG01"/>
<dbReference type="InterPro" id="IPR000792">
    <property type="entry name" value="Tscrpt_reg_LuxR_C"/>
</dbReference>